<dbReference type="FunFam" id="2.30.29.30:FF:000377">
    <property type="entry name" value="Shc transforming protein"/>
    <property type="match status" value="1"/>
</dbReference>
<dbReference type="InterPro" id="IPR006019">
    <property type="entry name" value="PID_Shc-like"/>
</dbReference>
<dbReference type="RefSeq" id="XP_018494120.1">
    <property type="nucleotide sequence ID" value="XM_018638604.1"/>
</dbReference>
<feature type="region of interest" description="Disordered" evidence="3">
    <location>
        <begin position="85"/>
        <end position="106"/>
    </location>
</feature>
<reference evidence="7" key="1">
    <citation type="submission" date="2025-08" db="UniProtKB">
        <authorList>
            <consortium name="RefSeq"/>
        </authorList>
    </citation>
    <scope>IDENTIFICATION</scope>
</reference>
<dbReference type="PANTHER" id="PTHR10337:SF11">
    <property type="entry name" value="DSHC PROTEIN"/>
    <property type="match status" value="1"/>
</dbReference>
<evidence type="ECO:0000259" key="5">
    <source>
        <dbReference type="PROSITE" id="PS50001"/>
    </source>
</evidence>
<dbReference type="InterPro" id="IPR036860">
    <property type="entry name" value="SH2_dom_sf"/>
</dbReference>
<dbReference type="Gene3D" id="3.30.505.10">
    <property type="entry name" value="SH2 domain"/>
    <property type="match status" value="1"/>
</dbReference>
<feature type="domain" description="PID" evidence="4">
    <location>
        <begin position="168"/>
        <end position="331"/>
    </location>
</feature>
<dbReference type="CTD" id="44052"/>
<dbReference type="Pfam" id="PF00017">
    <property type="entry name" value="SH2"/>
    <property type="match status" value="1"/>
</dbReference>
<proteinExistence type="predicted"/>
<evidence type="ECO:0000259" key="4">
    <source>
        <dbReference type="PROSITE" id="PS01179"/>
    </source>
</evidence>
<dbReference type="GO" id="GO:0007169">
    <property type="term" value="P:cell surface receptor protein tyrosine kinase signaling pathway"/>
    <property type="evidence" value="ECO:0007669"/>
    <property type="project" value="TreeGrafter"/>
</dbReference>
<feature type="compositionally biased region" description="Low complexity" evidence="3">
    <location>
        <begin position="14"/>
        <end position="25"/>
    </location>
</feature>
<dbReference type="SMART" id="SM00252">
    <property type="entry name" value="SH2"/>
    <property type="match status" value="1"/>
</dbReference>
<dbReference type="Gene3D" id="2.30.29.30">
    <property type="entry name" value="Pleckstrin-homology domain (PH domain)/Phosphotyrosine-binding domain (PTB)"/>
    <property type="match status" value="1"/>
</dbReference>
<dbReference type="PANTHER" id="PTHR10337">
    <property type="entry name" value="SHC TRANSFORMING PROTEIN"/>
    <property type="match status" value="1"/>
</dbReference>
<keyword evidence="1 2" id="KW-0727">SH2 domain</keyword>
<feature type="compositionally biased region" description="Low complexity" evidence="3">
    <location>
        <begin position="361"/>
        <end position="380"/>
    </location>
</feature>
<dbReference type="InterPro" id="IPR051235">
    <property type="entry name" value="CEP152/SHC-Transforming"/>
</dbReference>
<dbReference type="SUPFAM" id="SSF55550">
    <property type="entry name" value="SH2 domain"/>
    <property type="match status" value="1"/>
</dbReference>
<dbReference type="InterPro" id="IPR006020">
    <property type="entry name" value="PTB/PI_dom"/>
</dbReference>
<feature type="compositionally biased region" description="Polar residues" evidence="3">
    <location>
        <begin position="96"/>
        <end position="106"/>
    </location>
</feature>
<sequence>MHLSPTSLVLPQNPSSAPSSTALTPELKRPPNQKFVKHLEANLLKNSISDSHLNCTKNREERYIKVPIGTAVPPPRPNVPCPKKDVRHNPSHNHFHQQSSQRNDQVPKTLAPIVSQNLRSAQAPLHVLPQTSFRLVSSARKCKMAPSNTEGATGSSQRTWLHQDNEILGNGVIYTVKYVGCLEVLTSMKSLDFETRTLIAKECIVRVCEAAGLRTVDRKRKLDRRLLRVLAEKPIMEHAGANVSLCISASALALTDLESGHIVATHAMPNISFASGGDQDTLDFVAYVGKDDLHNRACFVLECEGGLAQDVIATIGQAFELRFREFLRRSPVPVPTLPPARDPDYYNDLPGKIPPEPAPKALPNNNNTTATTPNNNTSAAGHGGAGENLIDLENTETTVDPTSVQPIHDYVNTNLDPFDMMPMCEVIPPTTLPAPSAEVHPPPEVLAVIEQRLRVEPWYHGAISREESEALLKKDGDFLVRESKAQKGFVLTGLQGGSGKHLLLIDPNGVVRTKERTFESVSHLINFHRDNQLPIISLDSALLLINPVCKH</sequence>
<accession>A0AAJ7L561</accession>
<feature type="domain" description="SH2" evidence="5">
    <location>
        <begin position="458"/>
        <end position="548"/>
    </location>
</feature>
<evidence type="ECO:0000313" key="7">
    <source>
        <dbReference type="RefSeq" id="XP_018494120.1"/>
    </source>
</evidence>
<organism evidence="6 7">
    <name type="scientific">Galendromus occidentalis</name>
    <name type="common">western predatory mite</name>
    <dbReference type="NCBI Taxonomy" id="34638"/>
    <lineage>
        <taxon>Eukaryota</taxon>
        <taxon>Metazoa</taxon>
        <taxon>Ecdysozoa</taxon>
        <taxon>Arthropoda</taxon>
        <taxon>Chelicerata</taxon>
        <taxon>Arachnida</taxon>
        <taxon>Acari</taxon>
        <taxon>Parasitiformes</taxon>
        <taxon>Mesostigmata</taxon>
        <taxon>Gamasina</taxon>
        <taxon>Phytoseioidea</taxon>
        <taxon>Phytoseiidae</taxon>
        <taxon>Typhlodrominae</taxon>
        <taxon>Galendromus</taxon>
    </lineage>
</organism>
<dbReference type="PROSITE" id="PS01179">
    <property type="entry name" value="PID"/>
    <property type="match status" value="1"/>
</dbReference>
<dbReference type="PRINTS" id="PR00629">
    <property type="entry name" value="SHCPIDOMAIN"/>
</dbReference>
<dbReference type="GO" id="GO:0035556">
    <property type="term" value="P:intracellular signal transduction"/>
    <property type="evidence" value="ECO:0007669"/>
    <property type="project" value="InterPro"/>
</dbReference>
<dbReference type="AlphaFoldDB" id="A0AAJ7L561"/>
<dbReference type="PROSITE" id="PS50001">
    <property type="entry name" value="SH2"/>
    <property type="match status" value="1"/>
</dbReference>
<dbReference type="InterPro" id="IPR011993">
    <property type="entry name" value="PH-like_dom_sf"/>
</dbReference>
<protein>
    <submittedName>
        <fullName evidence="7">SHC-transforming protein 1</fullName>
    </submittedName>
</protein>
<dbReference type="GO" id="GO:0030971">
    <property type="term" value="F:receptor tyrosine kinase binding"/>
    <property type="evidence" value="ECO:0007669"/>
    <property type="project" value="TreeGrafter"/>
</dbReference>
<feature type="region of interest" description="Disordered" evidence="3">
    <location>
        <begin position="1"/>
        <end position="31"/>
    </location>
</feature>
<dbReference type="InterPro" id="IPR035676">
    <property type="entry name" value="SHC_SH2"/>
</dbReference>
<evidence type="ECO:0000256" key="2">
    <source>
        <dbReference type="PROSITE-ProRule" id="PRU00191"/>
    </source>
</evidence>
<evidence type="ECO:0000256" key="3">
    <source>
        <dbReference type="SAM" id="MobiDB-lite"/>
    </source>
</evidence>
<dbReference type="SMART" id="SM00462">
    <property type="entry name" value="PTB"/>
    <property type="match status" value="1"/>
</dbReference>
<dbReference type="CDD" id="cd09925">
    <property type="entry name" value="SH2_SHC"/>
    <property type="match status" value="1"/>
</dbReference>
<dbReference type="Proteomes" id="UP000694867">
    <property type="component" value="Unplaced"/>
</dbReference>
<dbReference type="GeneID" id="100902685"/>
<dbReference type="GO" id="GO:0005886">
    <property type="term" value="C:plasma membrane"/>
    <property type="evidence" value="ECO:0007669"/>
    <property type="project" value="TreeGrafter"/>
</dbReference>
<evidence type="ECO:0000256" key="1">
    <source>
        <dbReference type="ARBA" id="ARBA00022999"/>
    </source>
</evidence>
<feature type="region of interest" description="Disordered" evidence="3">
    <location>
        <begin position="349"/>
        <end position="383"/>
    </location>
</feature>
<dbReference type="KEGG" id="goe:100902685"/>
<name>A0AAJ7L561_9ACAR</name>
<dbReference type="PRINTS" id="PR00401">
    <property type="entry name" value="SH2DOMAIN"/>
</dbReference>
<dbReference type="CDD" id="cd01209">
    <property type="entry name" value="PTB_Shc"/>
    <property type="match status" value="1"/>
</dbReference>
<dbReference type="Pfam" id="PF00640">
    <property type="entry name" value="PID"/>
    <property type="match status" value="1"/>
</dbReference>
<gene>
    <name evidence="7" type="primary">LOC100902685</name>
</gene>
<dbReference type="InterPro" id="IPR000980">
    <property type="entry name" value="SH2"/>
</dbReference>
<keyword evidence="6" id="KW-1185">Reference proteome</keyword>
<evidence type="ECO:0000313" key="6">
    <source>
        <dbReference type="Proteomes" id="UP000694867"/>
    </source>
</evidence>
<feature type="compositionally biased region" description="Polar residues" evidence="3">
    <location>
        <begin position="1"/>
        <end position="13"/>
    </location>
</feature>
<dbReference type="SUPFAM" id="SSF50729">
    <property type="entry name" value="PH domain-like"/>
    <property type="match status" value="1"/>
</dbReference>